<evidence type="ECO:0008006" key="3">
    <source>
        <dbReference type="Google" id="ProtNLM"/>
    </source>
</evidence>
<gene>
    <name evidence="1" type="ORF">HNQ61_000333</name>
</gene>
<organism evidence="1 2">
    <name type="scientific">Longimicrobium terrae</name>
    <dbReference type="NCBI Taxonomy" id="1639882"/>
    <lineage>
        <taxon>Bacteria</taxon>
        <taxon>Pseudomonadati</taxon>
        <taxon>Gemmatimonadota</taxon>
        <taxon>Longimicrobiia</taxon>
        <taxon>Longimicrobiales</taxon>
        <taxon>Longimicrobiaceae</taxon>
        <taxon>Longimicrobium</taxon>
    </lineage>
</organism>
<evidence type="ECO:0000313" key="2">
    <source>
        <dbReference type="Proteomes" id="UP000582837"/>
    </source>
</evidence>
<proteinExistence type="predicted"/>
<sequence length="203" mass="22212">MARGAGGKVLLLVLLALVAAGLWTFRGLIPGPWQRSRVVTEVSEAGAVSADEKLKRLREDGDTVRLSGIEFTSYVRYRMAQRFAQDLETPIISFEGEKIRVDGRVPKDKLPLEKFGAAAQFVPDTADVMVDGTMRMVAEGRAALRVQDARFAKVAVPRDRYLPLLKNLRLPTDTQLAEDEVGVQLPPGVGSARVENGELVLAK</sequence>
<dbReference type="Proteomes" id="UP000582837">
    <property type="component" value="Unassembled WGS sequence"/>
</dbReference>
<accession>A0A841GN37</accession>
<dbReference type="AlphaFoldDB" id="A0A841GN37"/>
<reference evidence="1 2" key="1">
    <citation type="submission" date="2020-08" db="EMBL/GenBank/DDBJ databases">
        <title>Genomic Encyclopedia of Type Strains, Phase IV (KMG-IV): sequencing the most valuable type-strain genomes for metagenomic binning, comparative biology and taxonomic classification.</title>
        <authorList>
            <person name="Goeker M."/>
        </authorList>
    </citation>
    <scope>NUCLEOTIDE SEQUENCE [LARGE SCALE GENOMIC DNA]</scope>
    <source>
        <strain evidence="1 2">DSM 29007</strain>
    </source>
</reference>
<name>A0A841GN37_9BACT</name>
<keyword evidence="2" id="KW-1185">Reference proteome</keyword>
<dbReference type="EMBL" id="JACHIA010000001">
    <property type="protein sequence ID" value="MBB6068722.1"/>
    <property type="molecule type" value="Genomic_DNA"/>
</dbReference>
<protein>
    <recommendedName>
        <fullName evidence="3">DUF2993 domain-containing protein</fullName>
    </recommendedName>
</protein>
<dbReference type="RefSeq" id="WP_170031041.1">
    <property type="nucleotide sequence ID" value="NZ_JABDTL010000001.1"/>
</dbReference>
<comment type="caution">
    <text evidence="1">The sequence shown here is derived from an EMBL/GenBank/DDBJ whole genome shotgun (WGS) entry which is preliminary data.</text>
</comment>
<evidence type="ECO:0000313" key="1">
    <source>
        <dbReference type="EMBL" id="MBB6068722.1"/>
    </source>
</evidence>